<organism evidence="6 7">
    <name type="scientific">Dichotomicrobium thermohalophilum</name>
    <dbReference type="NCBI Taxonomy" id="933063"/>
    <lineage>
        <taxon>Bacteria</taxon>
        <taxon>Pseudomonadati</taxon>
        <taxon>Pseudomonadota</taxon>
        <taxon>Alphaproteobacteria</taxon>
        <taxon>Hyphomicrobiales</taxon>
        <taxon>Hyphomicrobiaceae</taxon>
        <taxon>Dichotomicrobium</taxon>
    </lineage>
</organism>
<dbReference type="RefSeq" id="WP_119061890.1">
    <property type="nucleotide sequence ID" value="NZ_QXDF01000002.1"/>
</dbReference>
<dbReference type="PANTHER" id="PTHR15893">
    <property type="entry name" value="RIBOSOMAL PROTEIN L27"/>
    <property type="match status" value="1"/>
</dbReference>
<dbReference type="EMBL" id="QXDF01000002">
    <property type="protein sequence ID" value="RIA47508.1"/>
    <property type="molecule type" value="Genomic_DNA"/>
</dbReference>
<proteinExistence type="inferred from homology"/>
<keyword evidence="7" id="KW-1185">Reference proteome</keyword>
<accession>A0A397PEX1</accession>
<evidence type="ECO:0000256" key="3">
    <source>
        <dbReference type="ARBA" id="ARBA00023274"/>
    </source>
</evidence>
<dbReference type="GO" id="GO:0022625">
    <property type="term" value="C:cytosolic large ribosomal subunit"/>
    <property type="evidence" value="ECO:0007669"/>
    <property type="project" value="TreeGrafter"/>
</dbReference>
<dbReference type="PRINTS" id="PR00063">
    <property type="entry name" value="RIBOSOMALL27"/>
</dbReference>
<name>A0A397PEX1_9HYPH</name>
<evidence type="ECO:0000256" key="2">
    <source>
        <dbReference type="ARBA" id="ARBA00022980"/>
    </source>
</evidence>
<dbReference type="NCBIfam" id="TIGR00062">
    <property type="entry name" value="L27"/>
    <property type="match status" value="1"/>
</dbReference>
<comment type="similarity">
    <text evidence="1 5">Belongs to the bacterial ribosomal protein bL27 family.</text>
</comment>
<dbReference type="AlphaFoldDB" id="A0A397PEX1"/>
<dbReference type="PANTHER" id="PTHR15893:SF0">
    <property type="entry name" value="LARGE RIBOSOMAL SUBUNIT PROTEIN BL27M"/>
    <property type="match status" value="1"/>
</dbReference>
<keyword evidence="2 5" id="KW-0689">Ribosomal protein</keyword>
<evidence type="ECO:0000256" key="4">
    <source>
        <dbReference type="ARBA" id="ARBA00035175"/>
    </source>
</evidence>
<evidence type="ECO:0000313" key="7">
    <source>
        <dbReference type="Proteomes" id="UP000266273"/>
    </source>
</evidence>
<protein>
    <recommendedName>
        <fullName evidence="4 5">Large ribosomal subunit protein bL27</fullName>
    </recommendedName>
</protein>
<dbReference type="OrthoDB" id="9803474at2"/>
<reference evidence="6 7" key="1">
    <citation type="submission" date="2018-08" db="EMBL/GenBank/DDBJ databases">
        <title>Genomic Encyclopedia of Archaeal and Bacterial Type Strains, Phase II (KMG-II): from individual species to whole genera.</title>
        <authorList>
            <person name="Goeker M."/>
        </authorList>
    </citation>
    <scope>NUCLEOTIDE SEQUENCE [LARGE SCALE GENOMIC DNA]</scope>
    <source>
        <strain evidence="6 7">DSM 5002</strain>
    </source>
</reference>
<evidence type="ECO:0000256" key="5">
    <source>
        <dbReference type="HAMAP-Rule" id="MF_00539"/>
    </source>
</evidence>
<evidence type="ECO:0000313" key="6">
    <source>
        <dbReference type="EMBL" id="RIA47508.1"/>
    </source>
</evidence>
<dbReference type="Gene3D" id="2.40.50.100">
    <property type="match status" value="1"/>
</dbReference>
<comment type="caution">
    <text evidence="6">The sequence shown here is derived from an EMBL/GenBank/DDBJ whole genome shotgun (WGS) entry which is preliminary data.</text>
</comment>
<sequence>MAHKKAGGSSRNGRDTIGRRLGVKKFGGERVIPGNIIIRQRGTTWHPGDGVGMGRDYTIFAVREGRVAFRNIRGGRTTVSVLPEAE</sequence>
<dbReference type="Pfam" id="PF01016">
    <property type="entry name" value="Ribosomal_L27"/>
    <property type="match status" value="1"/>
</dbReference>
<evidence type="ECO:0000256" key="1">
    <source>
        <dbReference type="ARBA" id="ARBA00010797"/>
    </source>
</evidence>
<dbReference type="GO" id="GO:0003735">
    <property type="term" value="F:structural constituent of ribosome"/>
    <property type="evidence" value="ECO:0007669"/>
    <property type="project" value="InterPro"/>
</dbReference>
<dbReference type="PROSITE" id="PS00831">
    <property type="entry name" value="RIBOSOMAL_L27"/>
    <property type="match status" value="1"/>
</dbReference>
<dbReference type="Proteomes" id="UP000266273">
    <property type="component" value="Unassembled WGS sequence"/>
</dbReference>
<gene>
    <name evidence="5" type="primary">rpmA</name>
    <name evidence="6" type="ORF">BXY53_2062</name>
</gene>
<keyword evidence="3 5" id="KW-0687">Ribonucleoprotein</keyword>
<dbReference type="HAMAP" id="MF_00539">
    <property type="entry name" value="Ribosomal_bL27"/>
    <property type="match status" value="1"/>
</dbReference>
<dbReference type="FunFam" id="2.40.50.100:FF:000060">
    <property type="entry name" value="Apicoplast ribosomal protein L27"/>
    <property type="match status" value="1"/>
</dbReference>
<dbReference type="InterPro" id="IPR018261">
    <property type="entry name" value="Ribosomal_bL27_CS"/>
</dbReference>
<dbReference type="SUPFAM" id="SSF110324">
    <property type="entry name" value="Ribosomal L27 protein-like"/>
    <property type="match status" value="1"/>
</dbReference>
<dbReference type="GO" id="GO:0006412">
    <property type="term" value="P:translation"/>
    <property type="evidence" value="ECO:0007669"/>
    <property type="project" value="UniProtKB-UniRule"/>
</dbReference>
<dbReference type="InterPro" id="IPR001684">
    <property type="entry name" value="Ribosomal_bL27"/>
</dbReference>